<dbReference type="EMBL" id="ABXV02000011">
    <property type="protein sequence ID" value="EFB73843.1"/>
    <property type="molecule type" value="Genomic_DNA"/>
</dbReference>
<feature type="transmembrane region" description="Helical" evidence="1">
    <location>
        <begin position="47"/>
        <end position="68"/>
    </location>
</feature>
<dbReference type="Proteomes" id="UP000005512">
    <property type="component" value="Unassembled WGS sequence"/>
</dbReference>
<evidence type="ECO:0008006" key="4">
    <source>
        <dbReference type="Google" id="ProtNLM"/>
    </source>
</evidence>
<feature type="transmembrane region" description="Helical" evidence="1">
    <location>
        <begin position="142"/>
        <end position="160"/>
    </location>
</feature>
<feature type="transmembrane region" description="Helical" evidence="1">
    <location>
        <begin position="196"/>
        <end position="213"/>
    </location>
</feature>
<proteinExistence type="predicted"/>
<feature type="transmembrane region" description="Helical" evidence="1">
    <location>
        <begin position="233"/>
        <end position="257"/>
    </location>
</feature>
<feature type="transmembrane region" description="Helical" evidence="1">
    <location>
        <begin position="166"/>
        <end position="184"/>
    </location>
</feature>
<feature type="transmembrane region" description="Helical" evidence="1">
    <location>
        <begin position="116"/>
        <end position="135"/>
    </location>
</feature>
<evidence type="ECO:0000313" key="3">
    <source>
        <dbReference type="Proteomes" id="UP000005512"/>
    </source>
</evidence>
<organism evidence="2 3">
    <name type="scientific">Providencia rustigianii DSM 4541</name>
    <dbReference type="NCBI Taxonomy" id="500637"/>
    <lineage>
        <taxon>Bacteria</taxon>
        <taxon>Pseudomonadati</taxon>
        <taxon>Pseudomonadota</taxon>
        <taxon>Gammaproteobacteria</taxon>
        <taxon>Enterobacterales</taxon>
        <taxon>Morganellaceae</taxon>
        <taxon>Providencia</taxon>
    </lineage>
</organism>
<comment type="caution">
    <text evidence="2">The sequence shown here is derived from an EMBL/GenBank/DDBJ whole genome shotgun (WGS) entry which is preliminary data.</text>
</comment>
<gene>
    <name evidence="2" type="ORF">PROVRUST_05116</name>
</gene>
<dbReference type="AlphaFoldDB" id="D1NXZ5"/>
<keyword evidence="3" id="KW-1185">Reference proteome</keyword>
<keyword evidence="1" id="KW-1133">Transmembrane helix</keyword>
<keyword evidence="1" id="KW-0472">Membrane</keyword>
<feature type="transmembrane region" description="Helical" evidence="1">
    <location>
        <begin position="80"/>
        <end position="100"/>
    </location>
</feature>
<reference evidence="2" key="1">
    <citation type="submission" date="2009-12" db="EMBL/GenBank/DDBJ databases">
        <authorList>
            <person name="Weinstock G."/>
            <person name="Sodergren E."/>
            <person name="Clifton S."/>
            <person name="Fulton L."/>
            <person name="Fulton B."/>
            <person name="Courtney L."/>
            <person name="Fronick C."/>
            <person name="Harrison M."/>
            <person name="Strong C."/>
            <person name="Farmer C."/>
            <person name="Delahaunty K."/>
            <person name="Markovic C."/>
            <person name="Hall O."/>
            <person name="Minx P."/>
            <person name="Tomlinson C."/>
            <person name="Mitreva M."/>
            <person name="Nelson J."/>
            <person name="Hou S."/>
            <person name="Wollam A."/>
            <person name="Pepin K.H."/>
            <person name="Johnson M."/>
            <person name="Bhonagiri V."/>
            <person name="Nash W.E."/>
            <person name="Warren W."/>
            <person name="Chinwalla A."/>
            <person name="Mardis E.R."/>
            <person name="Wilson R.K."/>
        </authorList>
    </citation>
    <scope>NUCLEOTIDE SEQUENCE [LARGE SCALE GENOMIC DNA]</scope>
    <source>
        <strain evidence="2">DSM 4541</strain>
    </source>
</reference>
<dbReference type="eggNOG" id="ENOG5033RRG">
    <property type="taxonomic scope" value="Bacteria"/>
</dbReference>
<dbReference type="HOGENOM" id="CLU_865622_0_0_6"/>
<name>D1NXZ5_9GAMM</name>
<accession>D1NXZ5</accession>
<feature type="transmembrane region" description="Helical" evidence="1">
    <location>
        <begin position="21"/>
        <end position="41"/>
    </location>
</feature>
<sequence>MRDETLTMLEKANKLPNWQTLKLILSSLIVFNFYLASNPVVKVDYSILINLFDLVLIPMFVFIAAYTSKGISWQDWHTHLIPPLIIYVTFQTLDAIPLYYTGTLSIEKYLLFPQNGVWFFLAVPIWQAFFLLLPLGIKSKGIGLFITLLLSLFIAFWAVHSLLERTSFAAILQYFPFFVVAYFCDDKKLEWLRRHTFFVAPLMIILVGFYFYFQSEIESLLMQVFGHRLLICAFFMQIFSFLVGVLIAIVAICFALSTVRFVKIANNALGVYLIHPIICFLLLTGVGALNIETGLSILIALTLITIILALLLSTNPVIHWFLNPQIKSKK</sequence>
<keyword evidence="1" id="KW-0812">Transmembrane</keyword>
<evidence type="ECO:0000256" key="1">
    <source>
        <dbReference type="SAM" id="Phobius"/>
    </source>
</evidence>
<evidence type="ECO:0000313" key="2">
    <source>
        <dbReference type="EMBL" id="EFB73843.1"/>
    </source>
</evidence>
<feature type="transmembrane region" description="Helical" evidence="1">
    <location>
        <begin position="269"/>
        <end position="291"/>
    </location>
</feature>
<protein>
    <recommendedName>
        <fullName evidence="4">Acetyltransferase</fullName>
    </recommendedName>
</protein>
<feature type="transmembrane region" description="Helical" evidence="1">
    <location>
        <begin position="297"/>
        <end position="322"/>
    </location>
</feature>